<evidence type="ECO:0000313" key="3">
    <source>
        <dbReference type="Proteomes" id="UP000307169"/>
    </source>
</evidence>
<comment type="caution">
    <text evidence="2">The sequence shown here is derived from an EMBL/GenBank/DDBJ whole genome shotgun (WGS) entry which is preliminary data.</text>
</comment>
<reference evidence="2 3" key="1">
    <citation type="submission" date="2019-03" db="EMBL/GenBank/DDBJ databases">
        <title>Sequencing 25 genomes of Wallemia mellicola.</title>
        <authorList>
            <person name="Gostincar C."/>
        </authorList>
    </citation>
    <scope>NUCLEOTIDE SEQUENCE [LARGE SCALE GENOMIC DNA]</scope>
    <source>
        <strain evidence="2 3">EXF-1262</strain>
    </source>
</reference>
<dbReference type="SUPFAM" id="SSF47954">
    <property type="entry name" value="Cyclin-like"/>
    <property type="match status" value="1"/>
</dbReference>
<evidence type="ECO:0000256" key="1">
    <source>
        <dbReference type="SAM" id="MobiDB-lite"/>
    </source>
</evidence>
<dbReference type="GO" id="GO:0019901">
    <property type="term" value="F:protein kinase binding"/>
    <property type="evidence" value="ECO:0007669"/>
    <property type="project" value="InterPro"/>
</dbReference>
<dbReference type="InterPro" id="IPR013922">
    <property type="entry name" value="Cyclin_PHO80-like"/>
</dbReference>
<sequence>MVILSRNYLDVDKETLIELISFVLARIVKHNDQLHFDSNKLTRFHSRAAPGITVIDYLNRINKYTNTDPCCLLILLIYIDRISTMMPDLTITSLTVHRFIITAITVSSKALCDVFCTASHYSKVGGLSLNELNLLEREFLRILDWNLTCEDQQLQKYYLNLVEGHPNYTLGDFTDQKSSKNVEIMPIKTHSPVESNQIIPQSRPFVEADIQKQQQQQQQQQRRRID</sequence>
<dbReference type="Gene3D" id="1.10.472.10">
    <property type="entry name" value="Cyclin-like"/>
    <property type="match status" value="1"/>
</dbReference>
<protein>
    <submittedName>
        <fullName evidence="2">Cyclin-domain-containing protein</fullName>
    </submittedName>
</protein>
<feature type="region of interest" description="Disordered" evidence="1">
    <location>
        <begin position="207"/>
        <end position="226"/>
    </location>
</feature>
<dbReference type="PANTHER" id="PTHR15615">
    <property type="match status" value="1"/>
</dbReference>
<dbReference type="AlphaFoldDB" id="A0A4V4MQQ3"/>
<name>A0A4V4MQQ3_9BASI</name>
<gene>
    <name evidence="2" type="ORF">E3Q17_00080</name>
</gene>
<accession>A0A4V4MQQ3</accession>
<dbReference type="Proteomes" id="UP000307169">
    <property type="component" value="Unassembled WGS sequence"/>
</dbReference>
<dbReference type="PANTHER" id="PTHR15615:SF117">
    <property type="entry name" value="PHO85 CYCLIN PHO80"/>
    <property type="match status" value="1"/>
</dbReference>
<evidence type="ECO:0000313" key="2">
    <source>
        <dbReference type="EMBL" id="TIC05008.1"/>
    </source>
</evidence>
<dbReference type="Pfam" id="PF08613">
    <property type="entry name" value="Cyclin"/>
    <property type="match status" value="1"/>
</dbReference>
<proteinExistence type="predicted"/>
<dbReference type="EMBL" id="SPRH01000001">
    <property type="protein sequence ID" value="TIC05008.1"/>
    <property type="molecule type" value="Genomic_DNA"/>
</dbReference>
<dbReference type="GO" id="GO:0016538">
    <property type="term" value="F:cyclin-dependent protein serine/threonine kinase regulator activity"/>
    <property type="evidence" value="ECO:0007669"/>
    <property type="project" value="TreeGrafter"/>
</dbReference>
<feature type="compositionally biased region" description="Low complexity" evidence="1">
    <location>
        <begin position="211"/>
        <end position="220"/>
    </location>
</feature>
<dbReference type="CDD" id="cd20558">
    <property type="entry name" value="CYCLIN_ScPCL7-like"/>
    <property type="match status" value="1"/>
</dbReference>
<dbReference type="InterPro" id="IPR036915">
    <property type="entry name" value="Cyclin-like_sf"/>
</dbReference>
<dbReference type="GO" id="GO:0000307">
    <property type="term" value="C:cyclin-dependent protein kinase holoenzyme complex"/>
    <property type="evidence" value="ECO:0007669"/>
    <property type="project" value="TreeGrafter"/>
</dbReference>
<organism evidence="2 3">
    <name type="scientific">Wallemia mellicola</name>
    <dbReference type="NCBI Taxonomy" id="1708541"/>
    <lineage>
        <taxon>Eukaryota</taxon>
        <taxon>Fungi</taxon>
        <taxon>Dikarya</taxon>
        <taxon>Basidiomycota</taxon>
        <taxon>Wallemiomycotina</taxon>
        <taxon>Wallemiomycetes</taxon>
        <taxon>Wallemiales</taxon>
        <taxon>Wallemiaceae</taxon>
        <taxon>Wallemia</taxon>
    </lineage>
</organism>
<dbReference type="GO" id="GO:0005634">
    <property type="term" value="C:nucleus"/>
    <property type="evidence" value="ECO:0007669"/>
    <property type="project" value="TreeGrafter"/>
</dbReference>